<name>A0A0F5PR14_9THEO</name>
<dbReference type="InterPro" id="IPR052379">
    <property type="entry name" value="Type_VII_TA_RNase"/>
</dbReference>
<dbReference type="PANTHER" id="PTHR33397">
    <property type="entry name" value="UPF0331 PROTEIN YUTE"/>
    <property type="match status" value="1"/>
</dbReference>
<keyword evidence="2" id="KW-0540">Nuclease</keyword>
<reference evidence="5 6" key="2">
    <citation type="journal article" date="2015" name="BMC Genomics">
        <title>Analysis of three genomes within the thermophilic bacterial species Caldanaerobacter subterraneus with a focus on carbon monoxide dehydrogenase evolution and hydrolase diversity.</title>
        <authorList>
            <person name="Sant'Anna F.H."/>
            <person name="Lebedinsky A.V."/>
            <person name="Sokolova T.G."/>
            <person name="Robb F.T."/>
            <person name="Gonzalez J.M."/>
        </authorList>
    </citation>
    <scope>NUCLEOTIDE SEQUENCE [LARGE SCALE GENOMIC DNA]</scope>
    <source>
        <strain evidence="5 6">DSM 12653</strain>
    </source>
</reference>
<dbReference type="Pfam" id="PF01934">
    <property type="entry name" value="HepT-like"/>
    <property type="match status" value="1"/>
</dbReference>
<dbReference type="InterPro" id="IPR037038">
    <property type="entry name" value="HepT-like_sf"/>
</dbReference>
<dbReference type="NCBIfam" id="NF047751">
    <property type="entry name" value="HepT_toxin"/>
    <property type="match status" value="1"/>
</dbReference>
<dbReference type="PANTHER" id="PTHR33397:SF5">
    <property type="entry name" value="RNASE YUTE-RELATED"/>
    <property type="match status" value="1"/>
</dbReference>
<dbReference type="GO" id="GO:0110001">
    <property type="term" value="C:toxin-antitoxin complex"/>
    <property type="evidence" value="ECO:0007669"/>
    <property type="project" value="InterPro"/>
</dbReference>
<dbReference type="Gene3D" id="1.20.120.580">
    <property type="entry name" value="bsu32300-like"/>
    <property type="match status" value="1"/>
</dbReference>
<evidence type="ECO:0000256" key="4">
    <source>
        <dbReference type="ARBA" id="ARBA00024207"/>
    </source>
</evidence>
<evidence type="ECO:0008006" key="7">
    <source>
        <dbReference type="Google" id="ProtNLM"/>
    </source>
</evidence>
<comment type="similarity">
    <text evidence="4">Belongs to the HepT RNase toxin family.</text>
</comment>
<proteinExistence type="inferred from homology"/>
<reference evidence="6" key="3">
    <citation type="submission" date="2015-02" db="EMBL/GenBank/DDBJ databases">
        <title>Genome analysis of three genomes within the thermophilic hydrogenogenic bacterial species Caldanaerobacter subterraneus.</title>
        <authorList>
            <person name="Sant'Anna F.H."/>
            <person name="Lebedinsky A."/>
            <person name="Sokolova T."/>
            <person name="Robb F.T."/>
            <person name="Gonzalez J.M."/>
        </authorList>
    </citation>
    <scope>NUCLEOTIDE SEQUENCE [LARGE SCALE GENOMIC DNA]</scope>
    <source>
        <strain evidence="6">DSM 12653</strain>
    </source>
</reference>
<dbReference type="GO" id="GO:0004540">
    <property type="term" value="F:RNA nuclease activity"/>
    <property type="evidence" value="ECO:0007669"/>
    <property type="project" value="InterPro"/>
</dbReference>
<evidence type="ECO:0000313" key="6">
    <source>
        <dbReference type="Proteomes" id="UP000010146"/>
    </source>
</evidence>
<dbReference type="AlphaFoldDB" id="A0A0F5PR14"/>
<gene>
    <name evidence="5" type="ORF">CDSM653_00758</name>
</gene>
<sequence length="125" mass="14588">MLKRVAQEVNEENIKEDMLRYWGIERGIQISIESVIDIANIIISSLGLEKPDTYKETVLLLGKTGVLPESFAKNISNMVSFRNILVHDYAKIDERVIVDILKNRLEDFVMYISYISKWLEDNYNF</sequence>
<reference evidence="5 6" key="1">
    <citation type="submission" date="2008-07" db="EMBL/GenBank/DDBJ databases">
        <authorList>
            <person name="Gonzalez J."/>
            <person name="Sokolova T."/>
            <person name="Ferriera S."/>
            <person name="Johnson J."/>
            <person name="Kravitz S."/>
            <person name="Beeson K."/>
            <person name="Sutton G."/>
            <person name="Rogers Y.-H."/>
            <person name="Friedman R."/>
            <person name="Frazier M."/>
            <person name="Venter J.C."/>
        </authorList>
    </citation>
    <scope>NUCLEOTIDE SEQUENCE [LARGE SCALE GENOMIC DNA]</scope>
    <source>
        <strain evidence="5 6">DSM 12653</strain>
    </source>
</reference>
<protein>
    <recommendedName>
        <fullName evidence="7">DUF86 domain-containing protein</fullName>
    </recommendedName>
</protein>
<comment type="caution">
    <text evidence="5">The sequence shown here is derived from an EMBL/GenBank/DDBJ whole genome shotgun (WGS) entry which is preliminary data.</text>
</comment>
<evidence type="ECO:0000256" key="1">
    <source>
        <dbReference type="ARBA" id="ARBA00022649"/>
    </source>
</evidence>
<evidence type="ECO:0000256" key="3">
    <source>
        <dbReference type="ARBA" id="ARBA00022801"/>
    </source>
</evidence>
<organism evidence="5 6">
    <name type="scientific">Caldanaerobacter subterraneus subsp. pacificus DSM 12653</name>
    <dbReference type="NCBI Taxonomy" id="391606"/>
    <lineage>
        <taxon>Bacteria</taxon>
        <taxon>Bacillati</taxon>
        <taxon>Bacillota</taxon>
        <taxon>Clostridia</taxon>
        <taxon>Thermoanaerobacterales</taxon>
        <taxon>Thermoanaerobacteraceae</taxon>
        <taxon>Caldanaerobacter</taxon>
    </lineage>
</organism>
<dbReference type="GO" id="GO:0016787">
    <property type="term" value="F:hydrolase activity"/>
    <property type="evidence" value="ECO:0007669"/>
    <property type="project" value="UniProtKB-KW"/>
</dbReference>
<evidence type="ECO:0000256" key="2">
    <source>
        <dbReference type="ARBA" id="ARBA00022722"/>
    </source>
</evidence>
<keyword evidence="1" id="KW-1277">Toxin-antitoxin system</keyword>
<dbReference type="InterPro" id="IPR008201">
    <property type="entry name" value="HepT-like"/>
</dbReference>
<dbReference type="EMBL" id="ABXP02000042">
    <property type="protein sequence ID" value="KKC30279.1"/>
    <property type="molecule type" value="Genomic_DNA"/>
</dbReference>
<keyword evidence="3" id="KW-0378">Hydrolase</keyword>
<dbReference type="Proteomes" id="UP000010146">
    <property type="component" value="Unassembled WGS sequence"/>
</dbReference>
<accession>A0A0F5PR14</accession>
<evidence type="ECO:0000313" key="5">
    <source>
        <dbReference type="EMBL" id="KKC30279.1"/>
    </source>
</evidence>